<dbReference type="GO" id="GO:0005743">
    <property type="term" value="C:mitochondrial inner membrane"/>
    <property type="evidence" value="ECO:0007669"/>
    <property type="project" value="TreeGrafter"/>
</dbReference>
<dbReference type="EMBL" id="JACEFO010002278">
    <property type="protein sequence ID" value="KAF8668297.1"/>
    <property type="molecule type" value="Genomic_DNA"/>
</dbReference>
<evidence type="ECO:0000313" key="7">
    <source>
        <dbReference type="EMBL" id="KAF8668297.1"/>
    </source>
</evidence>
<keyword evidence="3" id="KW-0812">Transmembrane</keyword>
<comment type="subcellular location">
    <subcellularLocation>
        <location evidence="1">Membrane</location>
        <topology evidence="1">Multi-pass membrane protein</topology>
    </subcellularLocation>
</comment>
<dbReference type="AlphaFoldDB" id="A0A835AJA6"/>
<dbReference type="PANTHER" id="PTHR12428:SF68">
    <property type="match status" value="1"/>
</dbReference>
<reference evidence="7" key="1">
    <citation type="submission" date="2020-07" db="EMBL/GenBank/DDBJ databases">
        <title>Genome sequence and genetic diversity analysis of an under-domesticated orphan crop, white fonio (Digitaria exilis).</title>
        <authorList>
            <person name="Bennetzen J.L."/>
            <person name="Chen S."/>
            <person name="Ma X."/>
            <person name="Wang X."/>
            <person name="Yssel A.E.J."/>
            <person name="Chaluvadi S.R."/>
            <person name="Johnson M."/>
            <person name="Gangashetty P."/>
            <person name="Hamidou F."/>
            <person name="Sanogo M.D."/>
            <person name="Zwaenepoel A."/>
            <person name="Wallace J."/>
            <person name="Van De Peer Y."/>
            <person name="Van Deynze A."/>
        </authorList>
    </citation>
    <scope>NUCLEOTIDE SEQUENCE</scope>
    <source>
        <tissue evidence="7">Leaves</tissue>
    </source>
</reference>
<gene>
    <name evidence="7" type="ORF">HU200_052353</name>
</gene>
<feature type="region of interest" description="Disordered" evidence="6">
    <location>
        <begin position="301"/>
        <end position="336"/>
    </location>
</feature>
<keyword evidence="5" id="KW-0472">Membrane</keyword>
<name>A0A835AJA6_9POAL</name>
<proteinExistence type="inferred from homology"/>
<evidence type="ECO:0000256" key="1">
    <source>
        <dbReference type="ARBA" id="ARBA00004141"/>
    </source>
</evidence>
<dbReference type="GO" id="GO:0032977">
    <property type="term" value="F:membrane insertase activity"/>
    <property type="evidence" value="ECO:0007669"/>
    <property type="project" value="InterPro"/>
</dbReference>
<dbReference type="GO" id="GO:0032979">
    <property type="term" value="P:protein insertion into mitochondrial inner membrane from matrix"/>
    <property type="evidence" value="ECO:0007669"/>
    <property type="project" value="TreeGrafter"/>
</dbReference>
<evidence type="ECO:0000256" key="6">
    <source>
        <dbReference type="SAM" id="MobiDB-lite"/>
    </source>
</evidence>
<accession>A0A835AJA6</accession>
<keyword evidence="4" id="KW-1133">Transmembrane helix</keyword>
<evidence type="ECO:0000313" key="8">
    <source>
        <dbReference type="Proteomes" id="UP000636709"/>
    </source>
</evidence>
<feature type="compositionally biased region" description="Pro residues" evidence="6">
    <location>
        <begin position="41"/>
        <end position="55"/>
    </location>
</feature>
<protein>
    <submittedName>
        <fullName evidence="7">Uncharacterized protein</fullName>
    </submittedName>
</protein>
<keyword evidence="8" id="KW-1185">Reference proteome</keyword>
<evidence type="ECO:0000256" key="5">
    <source>
        <dbReference type="ARBA" id="ARBA00023136"/>
    </source>
</evidence>
<dbReference type="InterPro" id="IPR001708">
    <property type="entry name" value="YidC/ALB3/OXA1/COX18"/>
</dbReference>
<feature type="compositionally biased region" description="Basic and acidic residues" evidence="6">
    <location>
        <begin position="310"/>
        <end position="336"/>
    </location>
</feature>
<comment type="similarity">
    <text evidence="2">Belongs to the OXA1/ALB3/YidC (TC 2.A.9.2) family.</text>
</comment>
<evidence type="ECO:0000256" key="2">
    <source>
        <dbReference type="ARBA" id="ARBA00010583"/>
    </source>
</evidence>
<dbReference type="PANTHER" id="PTHR12428">
    <property type="entry name" value="OXA1"/>
    <property type="match status" value="1"/>
</dbReference>
<dbReference type="OrthoDB" id="688288at2759"/>
<evidence type="ECO:0000256" key="4">
    <source>
        <dbReference type="ARBA" id="ARBA00022989"/>
    </source>
</evidence>
<sequence>MALAAAARRSLASRLSGRLHAALPHLLTAHCSGNATTTPSPLHPAQPQFRPPRFPLPQSSRTAAQTLSLFPFGVHLAGGGTFRRGFSSSTPYRVADAGAVLTDAAAPASSPSEVAWIAEDSSLSVAAVQHLIDAVHSFTGLNWSECLAIAISTVLLRSVLFTLTLSFRKQILVSFSLGVACEELSAIKKLRDSISNMVQTLPSLKEGGAFWFTDLTTPDALYILPAMISLSLLLRLEQAARRCLVIEMPLIFSPDQAICCYFVTWSFASLAQMIVHSLELFSVVNHPAVKKLLFSKPNEQTRPLSEDYLPSEKKEASDSSVDQVRDQSDKKSERDN</sequence>
<dbReference type="Proteomes" id="UP000636709">
    <property type="component" value="Unassembled WGS sequence"/>
</dbReference>
<feature type="region of interest" description="Disordered" evidence="6">
    <location>
        <begin position="32"/>
        <end position="59"/>
    </location>
</feature>
<comment type="caution">
    <text evidence="7">The sequence shown here is derived from an EMBL/GenBank/DDBJ whole genome shotgun (WGS) entry which is preliminary data.</text>
</comment>
<evidence type="ECO:0000256" key="3">
    <source>
        <dbReference type="ARBA" id="ARBA00022692"/>
    </source>
</evidence>
<organism evidence="7 8">
    <name type="scientific">Digitaria exilis</name>
    <dbReference type="NCBI Taxonomy" id="1010633"/>
    <lineage>
        <taxon>Eukaryota</taxon>
        <taxon>Viridiplantae</taxon>
        <taxon>Streptophyta</taxon>
        <taxon>Embryophyta</taxon>
        <taxon>Tracheophyta</taxon>
        <taxon>Spermatophyta</taxon>
        <taxon>Magnoliopsida</taxon>
        <taxon>Liliopsida</taxon>
        <taxon>Poales</taxon>
        <taxon>Poaceae</taxon>
        <taxon>PACMAD clade</taxon>
        <taxon>Panicoideae</taxon>
        <taxon>Panicodae</taxon>
        <taxon>Paniceae</taxon>
        <taxon>Anthephorinae</taxon>
        <taxon>Digitaria</taxon>
    </lineage>
</organism>